<name>A0A9D1JJQ0_9FIRM</name>
<sequence length="62" mass="7402">MKPFKIYLINHSHIDVGYTERQEKMTVYQADFMRQAVNFALSDRQEARDSRSKFVRLESMMG</sequence>
<comment type="caution">
    <text evidence="1">The sequence shown here is derived from an EMBL/GenBank/DDBJ whole genome shotgun (WGS) entry which is preliminary data.</text>
</comment>
<dbReference type="Proteomes" id="UP000823935">
    <property type="component" value="Unassembled WGS sequence"/>
</dbReference>
<dbReference type="EMBL" id="DVIQ01000037">
    <property type="protein sequence ID" value="HIS31396.1"/>
    <property type="molecule type" value="Genomic_DNA"/>
</dbReference>
<gene>
    <name evidence="1" type="ORF">IAB44_07590</name>
</gene>
<organism evidence="1 2">
    <name type="scientific">Candidatus Limivivens intestinipullorum</name>
    <dbReference type="NCBI Taxonomy" id="2840858"/>
    <lineage>
        <taxon>Bacteria</taxon>
        <taxon>Bacillati</taxon>
        <taxon>Bacillota</taxon>
        <taxon>Clostridia</taxon>
        <taxon>Lachnospirales</taxon>
        <taxon>Lachnospiraceae</taxon>
        <taxon>Lachnospiraceae incertae sedis</taxon>
        <taxon>Candidatus Limivivens</taxon>
    </lineage>
</organism>
<dbReference type="AlphaFoldDB" id="A0A9D1JJQ0"/>
<accession>A0A9D1JJQ0</accession>
<proteinExistence type="predicted"/>
<protein>
    <recommendedName>
        <fullName evidence="3">Glycoside hydrolase family 38 N-terminal domain-containing protein</fullName>
    </recommendedName>
</protein>
<reference evidence="1" key="2">
    <citation type="journal article" date="2021" name="PeerJ">
        <title>Extensive microbial diversity within the chicken gut microbiome revealed by metagenomics and culture.</title>
        <authorList>
            <person name="Gilroy R."/>
            <person name="Ravi A."/>
            <person name="Getino M."/>
            <person name="Pursley I."/>
            <person name="Horton D.L."/>
            <person name="Alikhan N.F."/>
            <person name="Baker D."/>
            <person name="Gharbi K."/>
            <person name="Hall N."/>
            <person name="Watson M."/>
            <person name="Adriaenssens E.M."/>
            <person name="Foster-Nyarko E."/>
            <person name="Jarju S."/>
            <person name="Secka A."/>
            <person name="Antonio M."/>
            <person name="Oren A."/>
            <person name="Chaudhuri R.R."/>
            <person name="La Ragione R."/>
            <person name="Hildebrand F."/>
            <person name="Pallen M.J."/>
        </authorList>
    </citation>
    <scope>NUCLEOTIDE SEQUENCE</scope>
    <source>
        <strain evidence="1">CHK190-19873</strain>
    </source>
</reference>
<evidence type="ECO:0000313" key="2">
    <source>
        <dbReference type="Proteomes" id="UP000823935"/>
    </source>
</evidence>
<evidence type="ECO:0000313" key="1">
    <source>
        <dbReference type="EMBL" id="HIS31396.1"/>
    </source>
</evidence>
<evidence type="ECO:0008006" key="3">
    <source>
        <dbReference type="Google" id="ProtNLM"/>
    </source>
</evidence>
<reference evidence="1" key="1">
    <citation type="submission" date="2020-10" db="EMBL/GenBank/DDBJ databases">
        <authorList>
            <person name="Gilroy R."/>
        </authorList>
    </citation>
    <scope>NUCLEOTIDE SEQUENCE</scope>
    <source>
        <strain evidence="1">CHK190-19873</strain>
    </source>
</reference>